<keyword evidence="2" id="KW-1185">Reference proteome</keyword>
<comment type="caution">
    <text evidence="1">The sequence shown here is derived from an EMBL/GenBank/DDBJ whole genome shotgun (WGS) entry which is preliminary data.</text>
</comment>
<dbReference type="EMBL" id="MU277300">
    <property type="protein sequence ID" value="KAI0055276.1"/>
    <property type="molecule type" value="Genomic_DNA"/>
</dbReference>
<reference evidence="1" key="1">
    <citation type="submission" date="2021-03" db="EMBL/GenBank/DDBJ databases">
        <authorList>
            <consortium name="DOE Joint Genome Institute"/>
            <person name="Ahrendt S."/>
            <person name="Looney B.P."/>
            <person name="Miyauchi S."/>
            <person name="Morin E."/>
            <person name="Drula E."/>
            <person name="Courty P.E."/>
            <person name="Chicoki N."/>
            <person name="Fauchery L."/>
            <person name="Kohler A."/>
            <person name="Kuo A."/>
            <person name="Labutti K."/>
            <person name="Pangilinan J."/>
            <person name="Lipzen A."/>
            <person name="Riley R."/>
            <person name="Andreopoulos W."/>
            <person name="He G."/>
            <person name="Johnson J."/>
            <person name="Barry K.W."/>
            <person name="Grigoriev I.V."/>
            <person name="Nagy L."/>
            <person name="Hibbett D."/>
            <person name="Henrissat B."/>
            <person name="Matheny P.B."/>
            <person name="Labbe J."/>
            <person name="Martin F."/>
        </authorList>
    </citation>
    <scope>NUCLEOTIDE SEQUENCE</scope>
    <source>
        <strain evidence="1">HHB10654</strain>
    </source>
</reference>
<sequence length="298" mass="32111">MSRSMPPAAFPEVTSHGQPKAKLREASVTAAAVLVARSVELALKRRVSFAVPRGLTEEVVASVESTARSPAAGRMRSFVVDNRPPIKTVIETPSDVSMPFLAGTRPPIKIRRIARGEVTHRTRLNVDGTSQGIALTATSSRHVMSPTVKTEGVSKVEEVPLGVRSFELNTSTISQSQEYSQQCMKPHAANIGDFEGREPVASGIGTVGFARRLKFGTPNVGYKATWAALGPPHELQHPTIEQLVSSIPVPLAFTTDVVVSHELHRQTVSHQLSLLETGLLEMSGICQQILEICKVNGD</sequence>
<evidence type="ECO:0000313" key="2">
    <source>
        <dbReference type="Proteomes" id="UP000814140"/>
    </source>
</evidence>
<evidence type="ECO:0000313" key="1">
    <source>
        <dbReference type="EMBL" id="KAI0055276.1"/>
    </source>
</evidence>
<gene>
    <name evidence="1" type="ORF">BV25DRAFT_1843075</name>
</gene>
<dbReference type="Proteomes" id="UP000814140">
    <property type="component" value="Unassembled WGS sequence"/>
</dbReference>
<name>A0ACB8SHM3_9AGAM</name>
<protein>
    <submittedName>
        <fullName evidence="1">Uncharacterized protein</fullName>
    </submittedName>
</protein>
<organism evidence="1 2">
    <name type="scientific">Artomyces pyxidatus</name>
    <dbReference type="NCBI Taxonomy" id="48021"/>
    <lineage>
        <taxon>Eukaryota</taxon>
        <taxon>Fungi</taxon>
        <taxon>Dikarya</taxon>
        <taxon>Basidiomycota</taxon>
        <taxon>Agaricomycotina</taxon>
        <taxon>Agaricomycetes</taxon>
        <taxon>Russulales</taxon>
        <taxon>Auriscalpiaceae</taxon>
        <taxon>Artomyces</taxon>
    </lineage>
</organism>
<proteinExistence type="predicted"/>
<accession>A0ACB8SHM3</accession>
<reference evidence="1" key="2">
    <citation type="journal article" date="2022" name="New Phytol.">
        <title>Evolutionary transition to the ectomycorrhizal habit in the genomes of a hyperdiverse lineage of mushroom-forming fungi.</title>
        <authorList>
            <person name="Looney B."/>
            <person name="Miyauchi S."/>
            <person name="Morin E."/>
            <person name="Drula E."/>
            <person name="Courty P.E."/>
            <person name="Kohler A."/>
            <person name="Kuo A."/>
            <person name="LaButti K."/>
            <person name="Pangilinan J."/>
            <person name="Lipzen A."/>
            <person name="Riley R."/>
            <person name="Andreopoulos W."/>
            <person name="He G."/>
            <person name="Johnson J."/>
            <person name="Nolan M."/>
            <person name="Tritt A."/>
            <person name="Barry K.W."/>
            <person name="Grigoriev I.V."/>
            <person name="Nagy L.G."/>
            <person name="Hibbett D."/>
            <person name="Henrissat B."/>
            <person name="Matheny P.B."/>
            <person name="Labbe J."/>
            <person name="Martin F.M."/>
        </authorList>
    </citation>
    <scope>NUCLEOTIDE SEQUENCE</scope>
    <source>
        <strain evidence="1">HHB10654</strain>
    </source>
</reference>